<protein>
    <recommendedName>
        <fullName evidence="7">Major facilitator superfamily associated domain-containing protein</fullName>
    </recommendedName>
</protein>
<dbReference type="InParanoid" id="H2ZQJ7"/>
<dbReference type="GeneTree" id="ENSGT00530000063599"/>
<reference evidence="8" key="3">
    <citation type="submission" date="2025-09" db="UniProtKB">
        <authorList>
            <consortium name="Ensembl"/>
        </authorList>
    </citation>
    <scope>IDENTIFICATION</scope>
</reference>
<feature type="transmembrane region" description="Helical" evidence="6">
    <location>
        <begin position="26"/>
        <end position="45"/>
    </location>
</feature>
<dbReference type="PANTHER" id="PTHR16172:SF41">
    <property type="entry name" value="MAJOR FACILITATOR SUPERFAMILY DOMAIN-CONTAINING PROTEIN 6-LIKE"/>
    <property type="match status" value="1"/>
</dbReference>
<dbReference type="PANTHER" id="PTHR16172">
    <property type="entry name" value="MAJOR FACILITATOR SUPERFAMILY DOMAIN-CONTAINING PROTEIN 6-LIKE"/>
    <property type="match status" value="1"/>
</dbReference>
<feature type="transmembrane region" description="Helical" evidence="6">
    <location>
        <begin position="84"/>
        <end position="105"/>
    </location>
</feature>
<dbReference type="AlphaFoldDB" id="H2ZQJ7"/>
<comment type="similarity">
    <text evidence="2">Belongs to the major facilitator superfamily. MFSD6 family.</text>
</comment>
<evidence type="ECO:0000256" key="2">
    <source>
        <dbReference type="ARBA" id="ARBA00005241"/>
    </source>
</evidence>
<keyword evidence="9" id="KW-1185">Reference proteome</keyword>
<sequence>MVETVCSSHTRQECFHVNVRYLPLKILYFVYLAGQAASLVFQSVYMRHLGLSTKQTGMLWAVHRLVGVVATPLTGAIADKTGKSKTALCTLLACSAIVAASMAFVPIEAQKASLKIATCYVTNQTAQVVLPPELNRSLCKLVPVLQPWNVCNISLPTEHGFGQNLTETNNIHYVEMIHLLTNVHDSCHFANHNGRPVTCILPHSTNGSNFPRCAQVDMKS</sequence>
<dbReference type="Gene3D" id="1.20.1250.20">
    <property type="entry name" value="MFS general substrate transporter like domains"/>
    <property type="match status" value="1"/>
</dbReference>
<dbReference type="GO" id="GO:0016020">
    <property type="term" value="C:membrane"/>
    <property type="evidence" value="ECO:0007669"/>
    <property type="project" value="UniProtKB-SubCell"/>
</dbReference>
<dbReference type="Ensembl" id="ENSCSAVT00000020076.1">
    <property type="protein sequence ID" value="ENSCSAVP00000019863.1"/>
    <property type="gene ID" value="ENSCSAVG00000011665.1"/>
</dbReference>
<evidence type="ECO:0000256" key="6">
    <source>
        <dbReference type="SAM" id="Phobius"/>
    </source>
</evidence>
<proteinExistence type="inferred from homology"/>
<keyword evidence="4 6" id="KW-1133">Transmembrane helix</keyword>
<dbReference type="InterPro" id="IPR051717">
    <property type="entry name" value="MFS_MFSD6"/>
</dbReference>
<accession>H2ZQJ7</accession>
<comment type="subcellular location">
    <subcellularLocation>
        <location evidence="1">Membrane</location>
        <topology evidence="1">Multi-pass membrane protein</topology>
    </subcellularLocation>
</comment>
<keyword evidence="5 6" id="KW-0472">Membrane</keyword>
<evidence type="ECO:0000259" key="7">
    <source>
        <dbReference type="Pfam" id="PF12832"/>
    </source>
</evidence>
<evidence type="ECO:0000256" key="4">
    <source>
        <dbReference type="ARBA" id="ARBA00022989"/>
    </source>
</evidence>
<dbReference type="HOGENOM" id="CLU_1258641_0_0_1"/>
<dbReference type="SUPFAM" id="SSF103473">
    <property type="entry name" value="MFS general substrate transporter"/>
    <property type="match status" value="1"/>
</dbReference>
<organism evidence="8 9">
    <name type="scientific">Ciona savignyi</name>
    <name type="common">Pacific transparent sea squirt</name>
    <dbReference type="NCBI Taxonomy" id="51511"/>
    <lineage>
        <taxon>Eukaryota</taxon>
        <taxon>Metazoa</taxon>
        <taxon>Chordata</taxon>
        <taxon>Tunicata</taxon>
        <taxon>Ascidiacea</taxon>
        <taxon>Phlebobranchia</taxon>
        <taxon>Cionidae</taxon>
        <taxon>Ciona</taxon>
    </lineage>
</organism>
<dbReference type="Proteomes" id="UP000007875">
    <property type="component" value="Unassembled WGS sequence"/>
</dbReference>
<feature type="domain" description="Major facilitator superfamily associated" evidence="7">
    <location>
        <begin position="21"/>
        <end position="115"/>
    </location>
</feature>
<evidence type="ECO:0000313" key="9">
    <source>
        <dbReference type="Proteomes" id="UP000007875"/>
    </source>
</evidence>
<reference evidence="9" key="1">
    <citation type="submission" date="2003-08" db="EMBL/GenBank/DDBJ databases">
        <authorList>
            <person name="Birren B."/>
            <person name="Nusbaum C."/>
            <person name="Abebe A."/>
            <person name="Abouelleil A."/>
            <person name="Adekoya E."/>
            <person name="Ait-zahra M."/>
            <person name="Allen N."/>
            <person name="Allen T."/>
            <person name="An P."/>
            <person name="Anderson M."/>
            <person name="Anderson S."/>
            <person name="Arachchi H."/>
            <person name="Armbruster J."/>
            <person name="Bachantsang P."/>
            <person name="Baldwin J."/>
            <person name="Barry A."/>
            <person name="Bayul T."/>
            <person name="Blitshsteyn B."/>
            <person name="Bloom T."/>
            <person name="Blye J."/>
            <person name="Boguslavskiy L."/>
            <person name="Borowsky M."/>
            <person name="Boukhgalter B."/>
            <person name="Brunache A."/>
            <person name="Butler J."/>
            <person name="Calixte N."/>
            <person name="Calvo S."/>
            <person name="Camarata J."/>
            <person name="Campo K."/>
            <person name="Chang J."/>
            <person name="Cheshatsang Y."/>
            <person name="Citroen M."/>
            <person name="Collymore A."/>
            <person name="Considine T."/>
            <person name="Cook A."/>
            <person name="Cooke P."/>
            <person name="Corum B."/>
            <person name="Cuomo C."/>
            <person name="David R."/>
            <person name="Dawoe T."/>
            <person name="Degray S."/>
            <person name="Dodge S."/>
            <person name="Dooley K."/>
            <person name="Dorje P."/>
            <person name="Dorjee K."/>
            <person name="Dorris L."/>
            <person name="Duffey N."/>
            <person name="Dupes A."/>
            <person name="Elkins T."/>
            <person name="Engels R."/>
            <person name="Erickson J."/>
            <person name="Farina A."/>
            <person name="Faro S."/>
            <person name="Ferreira P."/>
            <person name="Fischer H."/>
            <person name="Fitzgerald M."/>
            <person name="Foley K."/>
            <person name="Gage D."/>
            <person name="Galagan J."/>
            <person name="Gearin G."/>
            <person name="Gnerre S."/>
            <person name="Gnirke A."/>
            <person name="Goyette A."/>
            <person name="Graham J."/>
            <person name="Grandbois E."/>
            <person name="Gyaltsen K."/>
            <person name="Hafez N."/>
            <person name="Hagopian D."/>
            <person name="Hagos B."/>
            <person name="Hall J."/>
            <person name="Hatcher B."/>
            <person name="Heller A."/>
            <person name="Higgins H."/>
            <person name="Honan T."/>
            <person name="Horn A."/>
            <person name="Houde N."/>
            <person name="Hughes L."/>
            <person name="Hulme W."/>
            <person name="Husby E."/>
            <person name="Iliev I."/>
            <person name="Jaffe D."/>
            <person name="Jones C."/>
            <person name="Kamal M."/>
            <person name="Kamat A."/>
            <person name="Kamvysselis M."/>
            <person name="Karlsson E."/>
            <person name="Kells C."/>
            <person name="Kieu A."/>
            <person name="Kisner P."/>
            <person name="Kodira C."/>
            <person name="Kulbokas E."/>
            <person name="Labutti K."/>
            <person name="Lama D."/>
            <person name="Landers T."/>
            <person name="Leger J."/>
            <person name="Levine S."/>
            <person name="Lewis D."/>
            <person name="Lewis T."/>
            <person name="Lindblad-toh K."/>
            <person name="Liu X."/>
            <person name="Lokyitsang T."/>
            <person name="Lokyitsang Y."/>
            <person name="Lucien O."/>
            <person name="Lui A."/>
            <person name="Ma L.J."/>
            <person name="Mabbitt R."/>
            <person name="Macdonald J."/>
            <person name="Maclean C."/>
            <person name="Major J."/>
            <person name="Manning J."/>
            <person name="Marabella R."/>
            <person name="Maru K."/>
            <person name="Matthews C."/>
            <person name="Mauceli E."/>
            <person name="Mccarthy M."/>
            <person name="Mcdonough S."/>
            <person name="Mcghee T."/>
            <person name="Meldrim J."/>
            <person name="Meneus L."/>
            <person name="Mesirov J."/>
            <person name="Mihalev A."/>
            <person name="Mihova T."/>
            <person name="Mikkelsen T."/>
            <person name="Mlenga V."/>
            <person name="Moru K."/>
            <person name="Mozes J."/>
            <person name="Mulrain L."/>
            <person name="Munson G."/>
            <person name="Naylor J."/>
            <person name="Newes C."/>
            <person name="Nguyen C."/>
            <person name="Nguyen N."/>
            <person name="Nguyen T."/>
            <person name="Nicol R."/>
            <person name="Nielsen C."/>
            <person name="Nizzari M."/>
            <person name="Norbu C."/>
            <person name="Norbu N."/>
            <person name="O'donnell P."/>
            <person name="Okoawo O."/>
            <person name="O'leary S."/>
            <person name="Omotosho B."/>
            <person name="O'neill K."/>
            <person name="Osman S."/>
            <person name="Parker S."/>
            <person name="Perrin D."/>
            <person name="Phunkhang P."/>
            <person name="Piqani B."/>
            <person name="Purcell S."/>
            <person name="Rachupka T."/>
            <person name="Ramasamy U."/>
            <person name="Rameau R."/>
            <person name="Ray V."/>
            <person name="Raymond C."/>
            <person name="Retta R."/>
            <person name="Richardson S."/>
            <person name="Rise C."/>
            <person name="Rodriguez J."/>
            <person name="Rogers J."/>
            <person name="Rogov P."/>
            <person name="Rutman M."/>
            <person name="Schupbach R."/>
            <person name="Seaman C."/>
            <person name="Settipalli S."/>
            <person name="Sharpe T."/>
            <person name="Sheridan J."/>
            <person name="Sherpa N."/>
            <person name="Shi J."/>
            <person name="Smirnov S."/>
            <person name="Smith C."/>
            <person name="Sougnez C."/>
            <person name="Spencer B."/>
            <person name="Stalker J."/>
            <person name="Stange-thomann N."/>
            <person name="Stavropoulos S."/>
            <person name="Stetson K."/>
            <person name="Stone C."/>
            <person name="Stone S."/>
            <person name="Stubbs M."/>
            <person name="Talamas J."/>
            <person name="Tchuinga P."/>
            <person name="Tenzing P."/>
            <person name="Tesfaye S."/>
            <person name="Theodore J."/>
            <person name="Thoulutsang Y."/>
            <person name="Topham K."/>
            <person name="Towey S."/>
            <person name="Tsamla T."/>
            <person name="Tsomo N."/>
            <person name="Vallee D."/>
            <person name="Vassiliev H."/>
            <person name="Venkataraman V."/>
            <person name="Vinson J."/>
            <person name="Vo A."/>
            <person name="Wade C."/>
            <person name="Wang S."/>
            <person name="Wangchuk T."/>
            <person name="Wangdi T."/>
            <person name="Whittaker C."/>
            <person name="Wilkinson J."/>
            <person name="Wu Y."/>
            <person name="Wyman D."/>
            <person name="Yadav S."/>
            <person name="Yang S."/>
            <person name="Yang X."/>
            <person name="Yeager S."/>
            <person name="Yee E."/>
            <person name="Young G."/>
            <person name="Zainoun J."/>
            <person name="Zembeck L."/>
            <person name="Zimmer A."/>
            <person name="Zody M."/>
            <person name="Lander E."/>
        </authorList>
    </citation>
    <scope>NUCLEOTIDE SEQUENCE [LARGE SCALE GENOMIC DNA]</scope>
</reference>
<dbReference type="STRING" id="51511.ENSCSAVP00000019863"/>
<evidence type="ECO:0000256" key="5">
    <source>
        <dbReference type="ARBA" id="ARBA00023136"/>
    </source>
</evidence>
<dbReference type="Pfam" id="PF12832">
    <property type="entry name" value="MFS_1_like"/>
    <property type="match status" value="1"/>
</dbReference>
<keyword evidence="3 6" id="KW-0812">Transmembrane</keyword>
<dbReference type="InterPro" id="IPR024989">
    <property type="entry name" value="MFS_assoc_dom"/>
</dbReference>
<reference evidence="8" key="2">
    <citation type="submission" date="2025-08" db="UniProtKB">
        <authorList>
            <consortium name="Ensembl"/>
        </authorList>
    </citation>
    <scope>IDENTIFICATION</scope>
</reference>
<evidence type="ECO:0000256" key="1">
    <source>
        <dbReference type="ARBA" id="ARBA00004141"/>
    </source>
</evidence>
<evidence type="ECO:0000256" key="3">
    <source>
        <dbReference type="ARBA" id="ARBA00022692"/>
    </source>
</evidence>
<feature type="transmembrane region" description="Helical" evidence="6">
    <location>
        <begin position="57"/>
        <end position="78"/>
    </location>
</feature>
<evidence type="ECO:0000313" key="8">
    <source>
        <dbReference type="Ensembl" id="ENSCSAVP00000019863.1"/>
    </source>
</evidence>
<name>H2ZQJ7_CIOSA</name>
<dbReference type="InterPro" id="IPR036259">
    <property type="entry name" value="MFS_trans_sf"/>
</dbReference>